<proteinExistence type="predicted"/>
<dbReference type="AlphaFoldDB" id="A0AAV3T6Q0"/>
<evidence type="ECO:0000313" key="2">
    <source>
        <dbReference type="Proteomes" id="UP001500420"/>
    </source>
</evidence>
<evidence type="ECO:0000313" key="1">
    <source>
        <dbReference type="EMBL" id="GAA0663739.1"/>
    </source>
</evidence>
<gene>
    <name evidence="1" type="ORF">GCM10009020_05590</name>
</gene>
<name>A0AAV3T6Q0_9EURY</name>
<comment type="caution">
    <text evidence="1">The sequence shown here is derived from an EMBL/GenBank/DDBJ whole genome shotgun (WGS) entry which is preliminary data.</text>
</comment>
<accession>A0AAV3T6Q0</accession>
<sequence>MSDKNNFEEVIRTISSYVEEILGHEPDRIDNLGEESNERIVLDVPLSGWNGDFYISCHPDEQSFSICYHYDLVTSIANKIHNPDKEQEDDDSFQESIEEALDLVNSIEREHERDILYQISELVQQHPVGIQTADTEEDVFKAFLVYANLFPYEPDFTLTTFNRDVMTVLNAGSLTETFLNYSFNLGIEQDIEPTDEIPSEPNYPGR</sequence>
<dbReference type="Proteomes" id="UP001500420">
    <property type="component" value="Unassembled WGS sequence"/>
</dbReference>
<organism evidence="1 2">
    <name type="scientific">Natronoarchaeum mannanilyticum</name>
    <dbReference type="NCBI Taxonomy" id="926360"/>
    <lineage>
        <taxon>Archaea</taxon>
        <taxon>Methanobacteriati</taxon>
        <taxon>Methanobacteriota</taxon>
        <taxon>Stenosarchaea group</taxon>
        <taxon>Halobacteria</taxon>
        <taxon>Halobacteriales</taxon>
        <taxon>Natronoarchaeaceae</taxon>
    </lineage>
</organism>
<dbReference type="EMBL" id="BAAADV010000001">
    <property type="protein sequence ID" value="GAA0663739.1"/>
    <property type="molecule type" value="Genomic_DNA"/>
</dbReference>
<reference evidence="1 2" key="1">
    <citation type="journal article" date="2019" name="Int. J. Syst. Evol. Microbiol.">
        <title>The Global Catalogue of Microorganisms (GCM) 10K type strain sequencing project: providing services to taxonomists for standard genome sequencing and annotation.</title>
        <authorList>
            <consortium name="The Broad Institute Genomics Platform"/>
            <consortium name="The Broad Institute Genome Sequencing Center for Infectious Disease"/>
            <person name="Wu L."/>
            <person name="Ma J."/>
        </authorList>
    </citation>
    <scope>NUCLEOTIDE SEQUENCE [LARGE SCALE GENOMIC DNA]</scope>
    <source>
        <strain evidence="1 2">JCM 16328</strain>
    </source>
</reference>
<dbReference type="RefSeq" id="WP_343772328.1">
    <property type="nucleotide sequence ID" value="NZ_BAAADV010000001.1"/>
</dbReference>
<protein>
    <submittedName>
        <fullName evidence="1">Uncharacterized protein</fullName>
    </submittedName>
</protein>
<keyword evidence="2" id="KW-1185">Reference proteome</keyword>